<name>A0ACD0P613_9BASI</name>
<organism evidence="1 2">
    <name type="scientific">Violaceomyces palustris</name>
    <dbReference type="NCBI Taxonomy" id="1673888"/>
    <lineage>
        <taxon>Eukaryota</taxon>
        <taxon>Fungi</taxon>
        <taxon>Dikarya</taxon>
        <taxon>Basidiomycota</taxon>
        <taxon>Ustilaginomycotina</taxon>
        <taxon>Ustilaginomycetes</taxon>
        <taxon>Violaceomycetales</taxon>
        <taxon>Violaceomycetaceae</taxon>
        <taxon>Violaceomyces</taxon>
    </lineage>
</organism>
<accession>A0ACD0P613</accession>
<protein>
    <submittedName>
        <fullName evidence="1">Uncharacterized protein</fullName>
    </submittedName>
</protein>
<dbReference type="Proteomes" id="UP000245626">
    <property type="component" value="Unassembled WGS sequence"/>
</dbReference>
<evidence type="ECO:0000313" key="2">
    <source>
        <dbReference type="Proteomes" id="UP000245626"/>
    </source>
</evidence>
<keyword evidence="2" id="KW-1185">Reference proteome</keyword>
<gene>
    <name evidence="1" type="ORF">IE53DRAFT_366281</name>
</gene>
<evidence type="ECO:0000313" key="1">
    <source>
        <dbReference type="EMBL" id="PWN53501.1"/>
    </source>
</evidence>
<dbReference type="EMBL" id="KZ819722">
    <property type="protein sequence ID" value="PWN53501.1"/>
    <property type="molecule type" value="Genomic_DNA"/>
</dbReference>
<sequence length="525" mass="59284">MAYTSSAYPSSTAAPSSPPPMTALTVSTSPGCRAAASERMKIDVPWQKKMQLGLGYDSKSGQVLSHSALSKKATVGAGHGTREHEVSKAVEGGIIEYQFDHVRNRKDLEKFVDGIPFDELIGGAESLMLFTDSVKGLANLLSEVSYGDTHMTTIIRCSKTLPRRYLDHPSLSSEAAELLKNGSLDEFRRRFGDYFIAGSTPERRQTSTLKFTAQSKEDLDIFKHKLGIFLLDRGNPVRMEQLDKLIEGKIIAVEAKQVAMGVHAAWPSKGFHSLLSGSIFPEDCDPVDAIASLQHYSTVDERFPLDLHAHAKAPEEFIAARREIFKYDQMLRNSKLKKSKEIRSDIQSAGLKLEDVSPSSKSYEGAFKNWKKDFMHIQREADALLLGEELLHAPYDHLLFRGKWIQADDQHSWSYGPRLEPKDEQRLKELVDMPEYFSVQRGSWNGTSVLFISGTKRLIISRPGYKIARFQIISGEHNTRRAWWRVTGASEDCIKLEFNTGIYYCDWHYRVDYVSKENFKLSDQS</sequence>
<reference evidence="1 2" key="1">
    <citation type="journal article" date="2018" name="Mol. Biol. Evol.">
        <title>Broad Genomic Sampling Reveals a Smut Pathogenic Ancestry of the Fungal Clade Ustilaginomycotina.</title>
        <authorList>
            <person name="Kijpornyongpan T."/>
            <person name="Mondo S.J."/>
            <person name="Barry K."/>
            <person name="Sandor L."/>
            <person name="Lee J."/>
            <person name="Lipzen A."/>
            <person name="Pangilinan J."/>
            <person name="LaButti K."/>
            <person name="Hainaut M."/>
            <person name="Henrissat B."/>
            <person name="Grigoriev I.V."/>
            <person name="Spatafora J.W."/>
            <person name="Aime M.C."/>
        </authorList>
    </citation>
    <scope>NUCLEOTIDE SEQUENCE [LARGE SCALE GENOMIC DNA]</scope>
    <source>
        <strain evidence="1 2">SA 807</strain>
    </source>
</reference>
<proteinExistence type="predicted"/>